<feature type="domain" description="Aminotransferase-like plant mobile" evidence="2">
    <location>
        <begin position="53"/>
        <end position="265"/>
    </location>
</feature>
<dbReference type="Proteomes" id="UP000215914">
    <property type="component" value="Chromosome 6"/>
</dbReference>
<reference evidence="4" key="1">
    <citation type="journal article" date="2017" name="Nature">
        <title>The sunflower genome provides insights into oil metabolism, flowering and Asterid evolution.</title>
        <authorList>
            <person name="Badouin H."/>
            <person name="Gouzy J."/>
            <person name="Grassa C.J."/>
            <person name="Murat F."/>
            <person name="Staton S.E."/>
            <person name="Cottret L."/>
            <person name="Lelandais-Briere C."/>
            <person name="Owens G.L."/>
            <person name="Carrere S."/>
            <person name="Mayjonade B."/>
            <person name="Legrand L."/>
            <person name="Gill N."/>
            <person name="Kane N.C."/>
            <person name="Bowers J.E."/>
            <person name="Hubner S."/>
            <person name="Bellec A."/>
            <person name="Berard A."/>
            <person name="Berges H."/>
            <person name="Blanchet N."/>
            <person name="Boniface M.C."/>
            <person name="Brunel D."/>
            <person name="Catrice O."/>
            <person name="Chaidir N."/>
            <person name="Claudel C."/>
            <person name="Donnadieu C."/>
            <person name="Faraut T."/>
            <person name="Fievet G."/>
            <person name="Helmstetter N."/>
            <person name="King M."/>
            <person name="Knapp S.J."/>
            <person name="Lai Z."/>
            <person name="Le Paslier M.C."/>
            <person name="Lippi Y."/>
            <person name="Lorenzon L."/>
            <person name="Mandel J.R."/>
            <person name="Marage G."/>
            <person name="Marchand G."/>
            <person name="Marquand E."/>
            <person name="Bret-Mestries E."/>
            <person name="Morien E."/>
            <person name="Nambeesan S."/>
            <person name="Nguyen T."/>
            <person name="Pegot-Espagnet P."/>
            <person name="Pouilly N."/>
            <person name="Raftis F."/>
            <person name="Sallet E."/>
            <person name="Schiex T."/>
            <person name="Thomas J."/>
            <person name="Vandecasteele C."/>
            <person name="Vares D."/>
            <person name="Vear F."/>
            <person name="Vautrin S."/>
            <person name="Crespi M."/>
            <person name="Mangin B."/>
            <person name="Burke J.M."/>
            <person name="Salse J."/>
            <person name="Munos S."/>
            <person name="Vincourt P."/>
            <person name="Rieseberg L.H."/>
            <person name="Langlade N.B."/>
        </authorList>
    </citation>
    <scope>NUCLEOTIDE SEQUENCE [LARGE SCALE GENOMIC DNA]</scope>
    <source>
        <strain evidence="4">cv. SF193</strain>
    </source>
</reference>
<gene>
    <name evidence="3" type="ORF">HannXRQ_Chr06g0181031</name>
</gene>
<keyword evidence="3" id="KW-0032">Aminotransferase</keyword>
<name>A0A251UJS1_HELAN</name>
<dbReference type="InterPro" id="IPR044824">
    <property type="entry name" value="MAIN-like"/>
</dbReference>
<feature type="coiled-coil region" evidence="1">
    <location>
        <begin position="395"/>
        <end position="429"/>
    </location>
</feature>
<evidence type="ECO:0000256" key="1">
    <source>
        <dbReference type="SAM" id="Coils"/>
    </source>
</evidence>
<evidence type="ECO:0000259" key="2">
    <source>
        <dbReference type="Pfam" id="PF10536"/>
    </source>
</evidence>
<organism evidence="3 4">
    <name type="scientific">Helianthus annuus</name>
    <name type="common">Common sunflower</name>
    <dbReference type="NCBI Taxonomy" id="4232"/>
    <lineage>
        <taxon>Eukaryota</taxon>
        <taxon>Viridiplantae</taxon>
        <taxon>Streptophyta</taxon>
        <taxon>Embryophyta</taxon>
        <taxon>Tracheophyta</taxon>
        <taxon>Spermatophyta</taxon>
        <taxon>Magnoliopsida</taxon>
        <taxon>eudicotyledons</taxon>
        <taxon>Gunneridae</taxon>
        <taxon>Pentapetalae</taxon>
        <taxon>asterids</taxon>
        <taxon>campanulids</taxon>
        <taxon>Asterales</taxon>
        <taxon>Asteraceae</taxon>
        <taxon>Asteroideae</taxon>
        <taxon>Heliantheae alliance</taxon>
        <taxon>Heliantheae</taxon>
        <taxon>Helianthus</taxon>
    </lineage>
</organism>
<evidence type="ECO:0000313" key="3">
    <source>
        <dbReference type="EMBL" id="OTG23309.1"/>
    </source>
</evidence>
<dbReference type="GO" id="GO:0010073">
    <property type="term" value="P:meristem maintenance"/>
    <property type="evidence" value="ECO:0007669"/>
    <property type="project" value="InterPro"/>
</dbReference>
<proteinExistence type="predicted"/>
<accession>A0A251UJS1</accession>
<protein>
    <submittedName>
        <fullName evidence="3">Putative aminotransferase-like, plant mobile domain-containing protein</fullName>
    </submittedName>
</protein>
<dbReference type="OMA" id="DERMSGE"/>
<dbReference type="GO" id="GO:0008483">
    <property type="term" value="F:transaminase activity"/>
    <property type="evidence" value="ECO:0007669"/>
    <property type="project" value="UniProtKB-KW"/>
</dbReference>
<dbReference type="AlphaFoldDB" id="A0A251UJS1"/>
<sequence>MLICRLFVSFNTKFSLRSFLKQVTKLTDNQKESIERAGFGNLLRIPDHVLRRSQLDQLMEKWSCEKQAFIFPPGEITITLLDVALILGLRVTGQPVVLELLAPLTSLEKEFGASVVNRTIGIELLKERLESVGDRDDESFVRVFLLYCFGTLLFPSANGKVDSRYLHLLQDVDNVSSFAWGAAVLEDLNNCLRQRKSKKTNNIGGCLILLQIWCYEHIITGRPKLLDYSTFPRVCRWESSARQYAKSSQFNINFEELEHTQILWKLEPTSEEMEIDMIREIPQEWHLRSGPGTIEQPIEVENQSAIRMGTKPNEEVDEEEEDERMSGEESAIFVTSDEWHLRSGPGTIKQPIEVQSQSAIRMGTKHNEEVDEEGPVSREESILFVLSDGEESKEIEDLRKEILELKTIIEEKKENEVKIQAENEELKKRVQDDEYMLMKMEKHISELGILLSKLSMQ</sequence>
<keyword evidence="3" id="KW-0808">Transferase</keyword>
<dbReference type="InterPro" id="IPR019557">
    <property type="entry name" value="AminoTfrase-like_pln_mobile"/>
</dbReference>
<dbReference type="Pfam" id="PF10536">
    <property type="entry name" value="PMD"/>
    <property type="match status" value="1"/>
</dbReference>
<dbReference type="EMBL" id="CM007895">
    <property type="protein sequence ID" value="OTG23309.1"/>
    <property type="molecule type" value="Genomic_DNA"/>
</dbReference>
<keyword evidence="1" id="KW-0175">Coiled coil</keyword>
<dbReference type="STRING" id="4232.A0A251UJS1"/>
<keyword evidence="4" id="KW-1185">Reference proteome</keyword>
<dbReference type="InParanoid" id="A0A251UJS1"/>
<dbReference type="PANTHER" id="PTHR46033">
    <property type="entry name" value="PROTEIN MAIN-LIKE 2"/>
    <property type="match status" value="1"/>
</dbReference>
<dbReference type="PANTHER" id="PTHR46033:SF8">
    <property type="entry name" value="PROTEIN MAINTENANCE OF MERISTEMS-LIKE"/>
    <property type="match status" value="1"/>
</dbReference>
<evidence type="ECO:0000313" key="4">
    <source>
        <dbReference type="Proteomes" id="UP000215914"/>
    </source>
</evidence>